<gene>
    <name evidence="1" type="ORF">CHC_T00007376001</name>
</gene>
<protein>
    <submittedName>
        <fullName evidence="1">Uncharacterized protein</fullName>
    </submittedName>
</protein>
<dbReference type="EMBL" id="HG002236">
    <property type="protein sequence ID" value="CDF40731.1"/>
    <property type="molecule type" value="Genomic_DNA"/>
</dbReference>
<reference evidence="2" key="1">
    <citation type="journal article" date="2013" name="Proc. Natl. Acad. Sci. U.S.A.">
        <title>Genome structure and metabolic features in the red seaweed Chondrus crispus shed light on evolution of the Archaeplastida.</title>
        <authorList>
            <person name="Collen J."/>
            <person name="Porcel B."/>
            <person name="Carre W."/>
            <person name="Ball S.G."/>
            <person name="Chaparro C."/>
            <person name="Tonon T."/>
            <person name="Barbeyron T."/>
            <person name="Michel G."/>
            <person name="Noel B."/>
            <person name="Valentin K."/>
            <person name="Elias M."/>
            <person name="Artiguenave F."/>
            <person name="Arun A."/>
            <person name="Aury J.M."/>
            <person name="Barbosa-Neto J.F."/>
            <person name="Bothwell J.H."/>
            <person name="Bouget F.Y."/>
            <person name="Brillet L."/>
            <person name="Cabello-Hurtado F."/>
            <person name="Capella-Gutierrez S."/>
            <person name="Charrier B."/>
            <person name="Cladiere L."/>
            <person name="Cock J.M."/>
            <person name="Coelho S.M."/>
            <person name="Colleoni C."/>
            <person name="Czjzek M."/>
            <person name="Da Silva C."/>
            <person name="Delage L."/>
            <person name="Denoeud F."/>
            <person name="Deschamps P."/>
            <person name="Dittami S.M."/>
            <person name="Gabaldon T."/>
            <person name="Gachon C.M."/>
            <person name="Groisillier A."/>
            <person name="Herve C."/>
            <person name="Jabbari K."/>
            <person name="Katinka M."/>
            <person name="Kloareg B."/>
            <person name="Kowalczyk N."/>
            <person name="Labadie K."/>
            <person name="Leblanc C."/>
            <person name="Lopez P.J."/>
            <person name="McLachlan D.H."/>
            <person name="Meslet-Cladiere L."/>
            <person name="Moustafa A."/>
            <person name="Nehr Z."/>
            <person name="Nyvall Collen P."/>
            <person name="Panaud O."/>
            <person name="Partensky F."/>
            <person name="Poulain J."/>
            <person name="Rensing S.A."/>
            <person name="Rousvoal S."/>
            <person name="Samson G."/>
            <person name="Symeonidi A."/>
            <person name="Weissenbach J."/>
            <person name="Zambounis A."/>
            <person name="Wincker P."/>
            <person name="Boyen C."/>
        </authorList>
    </citation>
    <scope>NUCLEOTIDE SEQUENCE [LARGE SCALE GENOMIC DNA]</scope>
    <source>
        <strain evidence="2">cv. Stackhouse</strain>
    </source>
</reference>
<evidence type="ECO:0000313" key="2">
    <source>
        <dbReference type="Proteomes" id="UP000012073"/>
    </source>
</evidence>
<name>R7QT93_CHOCR</name>
<sequence length="201" mass="22219">MTKVFWRESTVSYERSFSSTNAATQTRYMFVGFEPCSNKILDAYAVEEGVINYFATQFYYPPDIPNAVTMYDRTPEEVCSRIATGCGALSPYASDRECQEFVAELKREKQVMCAKLGEEESSVVGLAGDTVACRYSYALAAEADPERYCPFVGKAAMGLCVDSACGAEYDNVFAYQNPRFGGSNSFSCNKLTGECVENWAP</sequence>
<organism evidence="1 2">
    <name type="scientific">Chondrus crispus</name>
    <name type="common">Carrageen Irish moss</name>
    <name type="synonym">Polymorpha crispa</name>
    <dbReference type="NCBI Taxonomy" id="2769"/>
    <lineage>
        <taxon>Eukaryota</taxon>
        <taxon>Rhodophyta</taxon>
        <taxon>Florideophyceae</taxon>
        <taxon>Rhodymeniophycidae</taxon>
        <taxon>Gigartinales</taxon>
        <taxon>Gigartinaceae</taxon>
        <taxon>Chondrus</taxon>
    </lineage>
</organism>
<dbReference type="RefSeq" id="XP_005711025.1">
    <property type="nucleotide sequence ID" value="XM_005710968.1"/>
</dbReference>
<dbReference type="Proteomes" id="UP000012073">
    <property type="component" value="Unassembled WGS sequence"/>
</dbReference>
<dbReference type="AlphaFoldDB" id="R7QT93"/>
<proteinExistence type="predicted"/>
<evidence type="ECO:0000313" key="1">
    <source>
        <dbReference type="EMBL" id="CDF40731.1"/>
    </source>
</evidence>
<dbReference type="KEGG" id="ccp:CHC_T00007376001"/>
<dbReference type="GeneID" id="17318743"/>
<dbReference type="Gramene" id="CDF40731">
    <property type="protein sequence ID" value="CDF40731"/>
    <property type="gene ID" value="CHC_T00007376001"/>
</dbReference>
<keyword evidence="2" id="KW-1185">Reference proteome</keyword>
<accession>R7QT93</accession>